<evidence type="ECO:0000259" key="1">
    <source>
        <dbReference type="PROSITE" id="PS51186"/>
    </source>
</evidence>
<dbReference type="Proteomes" id="UP000077868">
    <property type="component" value="Chromosome"/>
</dbReference>
<keyword evidence="2" id="KW-0012">Acyltransferase</keyword>
<dbReference type="OrthoDB" id="5241264at2"/>
<dbReference type="STRING" id="1300347.I601_2599"/>
<dbReference type="EMBL" id="CP015079">
    <property type="protein sequence ID" value="ANH39015.1"/>
    <property type="molecule type" value="Genomic_DNA"/>
</dbReference>
<evidence type="ECO:0000313" key="2">
    <source>
        <dbReference type="EMBL" id="ANH39015.1"/>
    </source>
</evidence>
<dbReference type="PATRIC" id="fig|1300347.3.peg.2591"/>
<dbReference type="PIRSF" id="PIRSF021603">
    <property type="entry name" value="UCP21603_acetyltransf"/>
    <property type="match status" value="1"/>
</dbReference>
<evidence type="ECO:0000313" key="3">
    <source>
        <dbReference type="Proteomes" id="UP000077868"/>
    </source>
</evidence>
<dbReference type="AlphaFoldDB" id="A0A1A9GNJ2"/>
<reference evidence="2 3" key="1">
    <citation type="submission" date="2016-03" db="EMBL/GenBank/DDBJ databases">
        <title>Complete genome sequence of a soil Actinobacterium, Nocardioides dokdonensis FR1436.</title>
        <authorList>
            <person name="Kwon S.-K."/>
            <person name="Kim K."/>
            <person name="Kim J.F."/>
        </authorList>
    </citation>
    <scope>NUCLEOTIDE SEQUENCE [LARGE SCALE GENOMIC DNA]</scope>
    <source>
        <strain evidence="2 3">FR1436</strain>
    </source>
</reference>
<dbReference type="RefSeq" id="WP_084527562.1">
    <property type="nucleotide sequence ID" value="NZ_CP015079.1"/>
</dbReference>
<dbReference type="Gene3D" id="3.40.630.30">
    <property type="match status" value="1"/>
</dbReference>
<dbReference type="InterPro" id="IPR025289">
    <property type="entry name" value="DUF4081"/>
</dbReference>
<gene>
    <name evidence="2" type="primary">mshD_5</name>
    <name evidence="2" type="ORF">I601_2599</name>
</gene>
<dbReference type="InterPro" id="IPR016794">
    <property type="entry name" value="UCP21603_acetyltransf"/>
</dbReference>
<dbReference type="KEGG" id="ndk:I601_2599"/>
<organism evidence="2 3">
    <name type="scientific">Nocardioides dokdonensis FR1436</name>
    <dbReference type="NCBI Taxonomy" id="1300347"/>
    <lineage>
        <taxon>Bacteria</taxon>
        <taxon>Bacillati</taxon>
        <taxon>Actinomycetota</taxon>
        <taxon>Actinomycetes</taxon>
        <taxon>Propionibacteriales</taxon>
        <taxon>Nocardioidaceae</taxon>
        <taxon>Nocardioides</taxon>
    </lineage>
</organism>
<keyword evidence="2" id="KW-0808">Transferase</keyword>
<dbReference type="Pfam" id="PF13312">
    <property type="entry name" value="DUF4081"/>
    <property type="match status" value="1"/>
</dbReference>
<dbReference type="GO" id="GO:0035447">
    <property type="term" value="F:mycothiol synthase activity"/>
    <property type="evidence" value="ECO:0007669"/>
    <property type="project" value="UniProtKB-EC"/>
</dbReference>
<dbReference type="Pfam" id="PF00583">
    <property type="entry name" value="Acetyltransf_1"/>
    <property type="match status" value="1"/>
</dbReference>
<sequence>MLTTRHGVRPLGAADLADFLALSDLDPVVNVFVDHRARSTNLEPRWLGGEVWGRYVDGRLVAACHVGANLVPVNASPDDARAFAERALGRARTVSTIVGPHEAVRAFWQVVSGTWGPPRETRWRQPHLELTAAPAVEADPRVRRTTRQDLDLLYPACVAMYTEEVGLSPEAGGGADLYRARVLQLVSRGWSFARFDGGRLVFKAEVACMSPHAAQVQGVWVAPDRRGEGLATSGMAAVADIVRREIAPTVSLYVNEWNTPARRAYEAVGFEETARFSTVMF</sequence>
<proteinExistence type="predicted"/>
<dbReference type="EC" id="2.3.1.189" evidence="2"/>
<name>A0A1A9GNJ2_9ACTN</name>
<dbReference type="InterPro" id="IPR000182">
    <property type="entry name" value="GNAT_dom"/>
</dbReference>
<keyword evidence="3" id="KW-1185">Reference proteome</keyword>
<feature type="domain" description="N-acetyltransferase" evidence="1">
    <location>
        <begin position="140"/>
        <end position="281"/>
    </location>
</feature>
<protein>
    <submittedName>
        <fullName evidence="2">Mycothiol acetyltransferase</fullName>
        <ecNumber evidence="2">2.3.1.189</ecNumber>
    </submittedName>
</protein>
<dbReference type="SUPFAM" id="SSF55729">
    <property type="entry name" value="Acyl-CoA N-acyltransferases (Nat)"/>
    <property type="match status" value="1"/>
</dbReference>
<dbReference type="PROSITE" id="PS51186">
    <property type="entry name" value="GNAT"/>
    <property type="match status" value="1"/>
</dbReference>
<accession>A0A1A9GNJ2</accession>
<dbReference type="InterPro" id="IPR016181">
    <property type="entry name" value="Acyl_CoA_acyltransferase"/>
</dbReference>